<evidence type="ECO:0000313" key="7">
    <source>
        <dbReference type="Proteomes" id="UP001631957"/>
    </source>
</evidence>
<feature type="domain" description="O-methyltransferase C-terminal" evidence="4">
    <location>
        <begin position="108"/>
        <end position="312"/>
    </location>
</feature>
<dbReference type="PANTHER" id="PTHR43712:SF2">
    <property type="entry name" value="O-METHYLTRANSFERASE CICE"/>
    <property type="match status" value="1"/>
</dbReference>
<reference evidence="6 7" key="1">
    <citation type="submission" date="2024-12" db="EMBL/GenBank/DDBJ databases">
        <title>Forecasting of Potato common scab and diversities of Pathogenic streptomyces spp. in china.</title>
        <authorList>
            <person name="Handique U."/>
            <person name="Wu J."/>
        </authorList>
    </citation>
    <scope>NUCLEOTIDE SEQUENCE [LARGE SCALE GENOMIC DNA]</scope>
    <source>
        <strain evidence="6 7">ZRIMU1530</strain>
    </source>
</reference>
<dbReference type="Gene3D" id="3.40.50.150">
    <property type="entry name" value="Vaccinia Virus protein VP39"/>
    <property type="match status" value="1"/>
</dbReference>
<dbReference type="EMBL" id="JBJVNI010000003">
    <property type="protein sequence ID" value="MFM9608246.1"/>
    <property type="molecule type" value="Genomic_DNA"/>
</dbReference>
<evidence type="ECO:0000256" key="1">
    <source>
        <dbReference type="ARBA" id="ARBA00022603"/>
    </source>
</evidence>
<keyword evidence="3" id="KW-0949">S-adenosyl-L-methionine</keyword>
<dbReference type="PROSITE" id="PS51683">
    <property type="entry name" value="SAM_OMT_II"/>
    <property type="match status" value="1"/>
</dbReference>
<dbReference type="PIRSF" id="PIRSF005739">
    <property type="entry name" value="O-mtase"/>
    <property type="match status" value="1"/>
</dbReference>
<dbReference type="InterPro" id="IPR001077">
    <property type="entry name" value="COMT_C"/>
</dbReference>
<dbReference type="InterPro" id="IPR012967">
    <property type="entry name" value="COMT_dimerisation"/>
</dbReference>
<protein>
    <submittedName>
        <fullName evidence="6">Methyltransferase</fullName>
    </submittedName>
</protein>
<dbReference type="SUPFAM" id="SSF53335">
    <property type="entry name" value="S-adenosyl-L-methionine-dependent methyltransferases"/>
    <property type="match status" value="1"/>
</dbReference>
<proteinExistence type="predicted"/>
<organism evidence="6 7">
    <name type="scientific">Streptomyces niveiscabiei</name>
    <dbReference type="NCBI Taxonomy" id="164115"/>
    <lineage>
        <taxon>Bacteria</taxon>
        <taxon>Bacillati</taxon>
        <taxon>Actinomycetota</taxon>
        <taxon>Actinomycetes</taxon>
        <taxon>Kitasatosporales</taxon>
        <taxon>Streptomycetaceae</taxon>
        <taxon>Streptomyces</taxon>
    </lineage>
</organism>
<dbReference type="RefSeq" id="WP_409120627.1">
    <property type="nucleotide sequence ID" value="NZ_JBJVNI010000003.1"/>
</dbReference>
<dbReference type="GO" id="GO:0008168">
    <property type="term" value="F:methyltransferase activity"/>
    <property type="evidence" value="ECO:0007669"/>
    <property type="project" value="UniProtKB-KW"/>
</dbReference>
<gene>
    <name evidence="6" type="ORF">ACKI18_05915</name>
</gene>
<dbReference type="Proteomes" id="UP001631957">
    <property type="component" value="Unassembled WGS sequence"/>
</dbReference>
<dbReference type="InterPro" id="IPR016461">
    <property type="entry name" value="COMT-like"/>
</dbReference>
<dbReference type="InterPro" id="IPR029063">
    <property type="entry name" value="SAM-dependent_MTases_sf"/>
</dbReference>
<dbReference type="PANTHER" id="PTHR43712">
    <property type="entry name" value="PUTATIVE (AFU_ORTHOLOGUE AFUA_4G14580)-RELATED"/>
    <property type="match status" value="1"/>
</dbReference>
<evidence type="ECO:0000256" key="2">
    <source>
        <dbReference type="ARBA" id="ARBA00022679"/>
    </source>
</evidence>
<dbReference type="Pfam" id="PF00891">
    <property type="entry name" value="Methyltransf_2"/>
    <property type="match status" value="1"/>
</dbReference>
<name>A0ABW9HK16_9ACTN</name>
<dbReference type="Pfam" id="PF08100">
    <property type="entry name" value="Dimerisation"/>
    <property type="match status" value="1"/>
</dbReference>
<evidence type="ECO:0000259" key="4">
    <source>
        <dbReference type="Pfam" id="PF00891"/>
    </source>
</evidence>
<accession>A0ABW9HK16</accession>
<dbReference type="SUPFAM" id="SSF46785">
    <property type="entry name" value="Winged helix' DNA-binding domain"/>
    <property type="match status" value="1"/>
</dbReference>
<keyword evidence="2" id="KW-0808">Transferase</keyword>
<feature type="domain" description="O-methyltransferase dimerisation" evidence="5">
    <location>
        <begin position="12"/>
        <end position="86"/>
    </location>
</feature>
<dbReference type="Gene3D" id="1.10.287.1350">
    <property type="match status" value="1"/>
</dbReference>
<dbReference type="InterPro" id="IPR036390">
    <property type="entry name" value="WH_DNA-bd_sf"/>
</dbReference>
<comment type="caution">
    <text evidence="6">The sequence shown here is derived from an EMBL/GenBank/DDBJ whole genome shotgun (WGS) entry which is preliminary data.</text>
</comment>
<keyword evidence="7" id="KW-1185">Reference proteome</keyword>
<sequence>MPDHKAARRIVDIITGTWQAQALYAAVALGIPDQLAAGHTTDETLAERTGSDPDALRRLMRLLTAMDIFEPAPDGYRLTPAGELLRTDTDHSLSDMVRIYGDEFHRAWGAIVPAVRTGTSGFQHAFGETLHDHLRDPDAGLRFQRAMNAGTVFFPDVLDAFDFAGHHTVVDVAGGSGMLLGTVLNAHPRLRGILYDQPHMVPVATAHLDTAVGPGRYETRAGDIFRGVPDGGDVYLLSRVLQDWDDDHCVTLLSRIRAVLPADGRLLILERIVPADGETLLPLLYDLHLLMAAGGRERDLPGYRAVLSAAGLRLETVHPLALETSLLVAAAA</sequence>
<evidence type="ECO:0000256" key="3">
    <source>
        <dbReference type="ARBA" id="ARBA00022691"/>
    </source>
</evidence>
<dbReference type="GO" id="GO:0032259">
    <property type="term" value="P:methylation"/>
    <property type="evidence" value="ECO:0007669"/>
    <property type="project" value="UniProtKB-KW"/>
</dbReference>
<evidence type="ECO:0000313" key="6">
    <source>
        <dbReference type="EMBL" id="MFM9608246.1"/>
    </source>
</evidence>
<evidence type="ECO:0000259" key="5">
    <source>
        <dbReference type="Pfam" id="PF08100"/>
    </source>
</evidence>
<keyword evidence="1 6" id="KW-0489">Methyltransferase</keyword>
<dbReference type="InterPro" id="IPR036388">
    <property type="entry name" value="WH-like_DNA-bd_sf"/>
</dbReference>
<dbReference type="Gene3D" id="1.10.10.10">
    <property type="entry name" value="Winged helix-like DNA-binding domain superfamily/Winged helix DNA-binding domain"/>
    <property type="match status" value="1"/>
</dbReference>